<proteinExistence type="predicted"/>
<dbReference type="PANTHER" id="PTHR12001:SF72">
    <property type="entry name" value="THIJ_PFPI FAMILY PROTEIN (AFU_ORTHOLOGUE AFUA_3G01210)-RELATED"/>
    <property type="match status" value="1"/>
</dbReference>
<keyword evidence="5" id="KW-0732">Signal</keyword>
<keyword evidence="2" id="KW-0479">Metal-binding</keyword>
<dbReference type="Proteomes" id="UP000562682">
    <property type="component" value="Unassembled WGS sequence"/>
</dbReference>
<dbReference type="Pfam" id="PF00348">
    <property type="entry name" value="polyprenyl_synt"/>
    <property type="match status" value="1"/>
</dbReference>
<dbReference type="GO" id="GO:0046165">
    <property type="term" value="P:alcohol biosynthetic process"/>
    <property type="evidence" value="ECO:0007669"/>
    <property type="project" value="UniProtKB-ARBA"/>
</dbReference>
<dbReference type="Gene3D" id="1.10.600.10">
    <property type="entry name" value="Farnesyl Diphosphate Synthase"/>
    <property type="match status" value="2"/>
</dbReference>
<feature type="region of interest" description="Disordered" evidence="4">
    <location>
        <begin position="619"/>
        <end position="640"/>
    </location>
</feature>
<gene>
    <name evidence="6" type="ORF">FDENT_246</name>
</gene>
<keyword evidence="1" id="KW-0808">Transferase</keyword>
<evidence type="ECO:0000256" key="2">
    <source>
        <dbReference type="ARBA" id="ARBA00022723"/>
    </source>
</evidence>
<sequence length="898" mass="98930">MKAYGFFLVSLAALAAAADVTLTNSGCADASGFAKCQASANKKTSSCIAQARHDNSQVELLACGCQDYVDNFNCYAAFCWNRVWQCEYQEYMVSYFMNCATAKQPVPYFPAPKNAQGACSCNVGQVYLNIQDAIQQTATCSNNADSGDAGNNLQQIEGCNCCEISGALSSIVEICPNTDPNLIGLKHITTLESELNVDYKSCGSYMETYDCSSQLSYSLEGVSTYYKPDDPLKTGTATLSNNPGSVTAPASGKGFSYTNGGDGTVYTITAAGVGKDNSGSKGSSDSDGSSGTSHDSSSATGTATGDSSQATETSKKNGADKLATRGVLKMGAILVLSLALQKANKQLMEGLTLEGDTSRGLESKDHIQRRQLQATMVMELMEVDKEQAKETLRLWKEMSEAFIQIRDTKFTVLEDYLKFRVVDAGCPWTMSLLCFSMDSKVTTEEEKKTADITSAAYDSWVHVNNYFSCQKEWSNYQSNGVTGMIANSIFLFMKWHSIDKEEGKKMLLKEIISREDKYCSSRDEFIAKGAATEKTRQWLELLDLVTAGNFAWNMTAARYRAGAPAVYSAMWKHCADKESDTESLGRPISVNAKDMADNIDVILHDRKYLDLSAQQVTLESRGRKTSDDRPRVPNNNEPQKSQLGQFANMRIWFFNPRNGLEVWYQVPEKPLAIIRDIVNHLHSTSLILLMLEALKAAESLSSRVSRMLLDLLVEGHIGQGMDLYWTYHTSVPTEEEYFTMADGNNLFTLLAELMRSEATAHRDLDDSLLMKLVGRLFQARNDYQNLCCSECTEKKGFAEVIGEGKISLPLIHALATKSPEQGRLLSILQQRKCGNGLCPEVRKLAPKDMIATGGMEYAKKTALGLQDSVTETLSMHESKVGEKNRLLRLAQKKLEIED</sequence>
<accession>A0A8H6CWJ9</accession>
<evidence type="ECO:0000256" key="1">
    <source>
        <dbReference type="ARBA" id="ARBA00022679"/>
    </source>
</evidence>
<reference evidence="6 7" key="1">
    <citation type="submission" date="2020-05" db="EMBL/GenBank/DDBJ databases">
        <title>Identification and distribution of gene clusters putatively required for synthesis of sphingolipid metabolism inhibitors in phylogenetically diverse species of the filamentous fungus Fusarium.</title>
        <authorList>
            <person name="Kim H.-S."/>
            <person name="Busman M."/>
            <person name="Brown D.W."/>
            <person name="Divon H."/>
            <person name="Uhlig S."/>
            <person name="Proctor R.H."/>
        </authorList>
    </citation>
    <scope>NUCLEOTIDE SEQUENCE [LARGE SCALE GENOMIC DNA]</scope>
    <source>
        <strain evidence="6 7">NRRL 25311</strain>
    </source>
</reference>
<evidence type="ECO:0000256" key="3">
    <source>
        <dbReference type="ARBA" id="ARBA00022842"/>
    </source>
</evidence>
<feature type="chain" id="PRO_5034134548" evidence="5">
    <location>
        <begin position="18"/>
        <end position="898"/>
    </location>
</feature>
<feature type="compositionally biased region" description="Low complexity" evidence="4">
    <location>
        <begin position="279"/>
        <end position="308"/>
    </location>
</feature>
<dbReference type="GO" id="GO:0046872">
    <property type="term" value="F:metal ion binding"/>
    <property type="evidence" value="ECO:0007669"/>
    <property type="project" value="UniProtKB-KW"/>
</dbReference>
<dbReference type="SUPFAM" id="SSF48576">
    <property type="entry name" value="Terpenoid synthases"/>
    <property type="match status" value="2"/>
</dbReference>
<evidence type="ECO:0000256" key="5">
    <source>
        <dbReference type="SAM" id="SignalP"/>
    </source>
</evidence>
<feature type="signal peptide" evidence="5">
    <location>
        <begin position="1"/>
        <end position="17"/>
    </location>
</feature>
<organism evidence="6 7">
    <name type="scientific">Fusarium denticulatum</name>
    <dbReference type="NCBI Taxonomy" id="48507"/>
    <lineage>
        <taxon>Eukaryota</taxon>
        <taxon>Fungi</taxon>
        <taxon>Dikarya</taxon>
        <taxon>Ascomycota</taxon>
        <taxon>Pezizomycotina</taxon>
        <taxon>Sordariomycetes</taxon>
        <taxon>Hypocreomycetidae</taxon>
        <taxon>Hypocreales</taxon>
        <taxon>Nectriaceae</taxon>
        <taxon>Fusarium</taxon>
        <taxon>Fusarium fujikuroi species complex</taxon>
    </lineage>
</organism>
<feature type="region of interest" description="Disordered" evidence="4">
    <location>
        <begin position="273"/>
        <end position="318"/>
    </location>
</feature>
<protein>
    <submittedName>
        <fullName evidence="6">Terpenoid synthase</fullName>
    </submittedName>
</protein>
<feature type="compositionally biased region" description="Basic and acidic residues" evidence="4">
    <location>
        <begin position="620"/>
        <end position="631"/>
    </location>
</feature>
<dbReference type="PANTHER" id="PTHR12001">
    <property type="entry name" value="GERANYLGERANYL PYROPHOSPHATE SYNTHASE"/>
    <property type="match status" value="1"/>
</dbReference>
<name>A0A8H6CWJ9_9HYPO</name>
<dbReference type="EMBL" id="JAAOAK010000006">
    <property type="protein sequence ID" value="KAF5695621.1"/>
    <property type="molecule type" value="Genomic_DNA"/>
</dbReference>
<dbReference type="InterPro" id="IPR000092">
    <property type="entry name" value="Polyprenyl_synt"/>
</dbReference>
<evidence type="ECO:0000313" key="7">
    <source>
        <dbReference type="Proteomes" id="UP000562682"/>
    </source>
</evidence>
<dbReference type="GO" id="GO:0043386">
    <property type="term" value="P:mycotoxin biosynthetic process"/>
    <property type="evidence" value="ECO:0007669"/>
    <property type="project" value="UniProtKB-ARBA"/>
</dbReference>
<comment type="caution">
    <text evidence="6">The sequence shown here is derived from an EMBL/GenBank/DDBJ whole genome shotgun (WGS) entry which is preliminary data.</text>
</comment>
<keyword evidence="3" id="KW-0460">Magnesium</keyword>
<dbReference type="AlphaFoldDB" id="A0A8H6CWJ9"/>
<dbReference type="GO" id="GO:0008299">
    <property type="term" value="P:isoprenoid biosynthetic process"/>
    <property type="evidence" value="ECO:0007669"/>
    <property type="project" value="InterPro"/>
</dbReference>
<dbReference type="GO" id="GO:0004659">
    <property type="term" value="F:prenyltransferase activity"/>
    <property type="evidence" value="ECO:0007669"/>
    <property type="project" value="InterPro"/>
</dbReference>
<evidence type="ECO:0000256" key="4">
    <source>
        <dbReference type="SAM" id="MobiDB-lite"/>
    </source>
</evidence>
<evidence type="ECO:0000313" key="6">
    <source>
        <dbReference type="EMBL" id="KAF5695621.1"/>
    </source>
</evidence>
<dbReference type="InterPro" id="IPR008949">
    <property type="entry name" value="Isoprenoid_synthase_dom_sf"/>
</dbReference>
<dbReference type="Pfam" id="PF19086">
    <property type="entry name" value="Terpene_syn_C_2"/>
    <property type="match status" value="1"/>
</dbReference>
<keyword evidence="7" id="KW-1185">Reference proteome</keyword>